<dbReference type="PATRIC" id="fig|999434.4.peg.2263"/>
<protein>
    <submittedName>
        <fullName evidence="1">Uncharacterized protein</fullName>
    </submittedName>
</protein>
<dbReference type="InterPro" id="IPR004884">
    <property type="entry name" value="DUF261"/>
</dbReference>
<dbReference type="RefSeq" id="WP_002693229.1">
    <property type="nucleotide sequence ID" value="NZ_CM001797.1"/>
</dbReference>
<dbReference type="EMBL" id="AGDY01000009">
    <property type="protein sequence ID" value="EMB20714.1"/>
    <property type="molecule type" value="Genomic_DNA"/>
</dbReference>
<dbReference type="HOGENOM" id="CLU_1980616_0_0_12"/>
<name>A0A0F6MMX8_TREDN</name>
<proteinExistence type="predicted"/>
<reference evidence="1" key="1">
    <citation type="submission" date="2012-01" db="EMBL/GenBank/DDBJ databases">
        <title>The Genome Sequence of Treponema denticola OTK.</title>
        <authorList>
            <consortium name="The Broad Institute Genome Sequencing Platform"/>
            <person name="Earl A."/>
            <person name="Ward D."/>
            <person name="Feldgarden M."/>
            <person name="Gevers D."/>
            <person name="Blanton J.M."/>
            <person name="Fenno C.J."/>
            <person name="Baranova O.V."/>
            <person name="Mathney J."/>
            <person name="Dewhirst F.E."/>
            <person name="Izard J."/>
            <person name="Young S.K."/>
            <person name="Zeng Q."/>
            <person name="Gargeya S."/>
            <person name="Fitzgerald M."/>
            <person name="Haas B."/>
            <person name="Abouelleil A."/>
            <person name="Alvarado L."/>
            <person name="Arachchi H.M."/>
            <person name="Berlin A."/>
            <person name="Chapman S.B."/>
            <person name="Gearin G."/>
            <person name="Goldberg J."/>
            <person name="Griggs A."/>
            <person name="Gujja S."/>
            <person name="Hansen M."/>
            <person name="Heiman D."/>
            <person name="Howarth C."/>
            <person name="Larimer J."/>
            <person name="Lui A."/>
            <person name="MacDonald P.J.P."/>
            <person name="McCowen C."/>
            <person name="Montmayeur A."/>
            <person name="Murphy C."/>
            <person name="Neiman D."/>
            <person name="Pearson M."/>
            <person name="Priest M."/>
            <person name="Roberts A."/>
            <person name="Saif S."/>
            <person name="Shea T."/>
            <person name="Sisk P."/>
            <person name="Stolte C."/>
            <person name="Sykes S."/>
            <person name="Wortman J."/>
            <person name="Nusbaum C."/>
            <person name="Birren B."/>
        </authorList>
    </citation>
    <scope>NUCLEOTIDE SEQUENCE [LARGE SCALE GENOMIC DNA]</scope>
    <source>
        <strain evidence="1">OTK</strain>
    </source>
</reference>
<accession>A0A0F6MMX8</accession>
<dbReference type="Pfam" id="PF03196">
    <property type="entry name" value="DUF261"/>
    <property type="match status" value="1"/>
</dbReference>
<comment type="caution">
    <text evidence="1">The sequence shown here is derived from an EMBL/GenBank/DDBJ whole genome shotgun (WGS) entry which is preliminary data.</text>
</comment>
<sequence length="126" mass="14169">MNIQDLFKSIGDGGCLYLCYYYCACGFDFSYDKIIGAYEALLDYGNIKTNGYVLNGEAVIKQLGSNKKIIKGIPKEGEYIACYVYKDYTHFVVKNAATDKIIFNSMANSVCVIKGTEDKTRARYLE</sequence>
<dbReference type="Proteomes" id="UP000011701">
    <property type="component" value="Chromosome"/>
</dbReference>
<gene>
    <name evidence="1" type="ORF">HMPREF9723_02174</name>
</gene>
<organism evidence="1">
    <name type="scientific">Treponema denticola OTK</name>
    <dbReference type="NCBI Taxonomy" id="999434"/>
    <lineage>
        <taxon>Bacteria</taxon>
        <taxon>Pseudomonadati</taxon>
        <taxon>Spirochaetota</taxon>
        <taxon>Spirochaetia</taxon>
        <taxon>Spirochaetales</taxon>
        <taxon>Treponemataceae</taxon>
        <taxon>Treponema</taxon>
    </lineage>
</organism>
<evidence type="ECO:0000313" key="1">
    <source>
        <dbReference type="EMBL" id="EMB20714.1"/>
    </source>
</evidence>
<dbReference type="AlphaFoldDB" id="A0A0F6MMX8"/>